<dbReference type="KEGG" id="cmv:CMUST_04510"/>
<dbReference type="EMBL" id="CP011542">
    <property type="protein sequence ID" value="AKK05244.1"/>
    <property type="molecule type" value="Genomic_DNA"/>
</dbReference>
<dbReference type="STRING" id="571915.CMUST_04510"/>
<evidence type="ECO:0000313" key="1">
    <source>
        <dbReference type="EMBL" id="AKK05244.1"/>
    </source>
</evidence>
<evidence type="ECO:0000313" key="3">
    <source>
        <dbReference type="Proteomes" id="UP000035199"/>
    </source>
</evidence>
<dbReference type="RefSeq" id="WP_047261497.1">
    <property type="nucleotide sequence ID" value="NZ_CP011542.1"/>
</dbReference>
<keyword evidence="3" id="KW-1185">Reference proteome</keyword>
<dbReference type="AlphaFoldDB" id="A0A0G3H3V4"/>
<dbReference type="EMBL" id="CP011544">
    <property type="protein sequence ID" value="AKK07430.1"/>
    <property type="molecule type" value="Genomic_DNA"/>
</dbReference>
<geneLocation type="plasmid" evidence="2 3">
    <name>phiCmus45274</name>
</geneLocation>
<protein>
    <submittedName>
        <fullName evidence="2">Uncharacterized protein</fullName>
    </submittedName>
</protein>
<organism evidence="2 3">
    <name type="scientific">Corynebacterium mustelae</name>
    <dbReference type="NCBI Taxonomy" id="571915"/>
    <lineage>
        <taxon>Bacteria</taxon>
        <taxon>Bacillati</taxon>
        <taxon>Actinomycetota</taxon>
        <taxon>Actinomycetes</taxon>
        <taxon>Mycobacteriales</taxon>
        <taxon>Corynebacteriaceae</taxon>
        <taxon>Corynebacterium</taxon>
    </lineage>
</organism>
<reference evidence="3" key="2">
    <citation type="submission" date="2015-05" db="EMBL/GenBank/DDBJ databases">
        <title>Complete genome sequence of Corynebacterium mustelae DSM 45274, isolated from various tissues of a male ferret with lethal sepsis.</title>
        <authorList>
            <person name="Ruckert C."/>
            <person name="Albersmeier A."/>
            <person name="Winkler A."/>
            <person name="Tauch A."/>
        </authorList>
    </citation>
    <scope>NUCLEOTIDE SEQUENCE [LARGE SCALE GENOMIC DNA]</scope>
    <source>
        <strain evidence="3">DSM 45274</strain>
        <plasmid evidence="3">Plasmid phiCmus45274</plasmid>
    </source>
</reference>
<proteinExistence type="predicted"/>
<dbReference type="KEGG" id="cmv:CMUST_15710"/>
<name>A0A0G3H3V4_9CORY</name>
<accession>A0A0G3H3V4</accession>
<reference evidence="2 3" key="1">
    <citation type="journal article" date="2015" name="Genome Announc.">
        <title>Complete Genome Sequence of the Type Strain Corynebacterium mustelae DSM 45274, Isolated from Various Tissues of a Male Ferret with Lethal Sepsis.</title>
        <authorList>
            <person name="Ruckert C."/>
            <person name="Eimer J."/>
            <person name="Winkler A."/>
            <person name="Tauch A."/>
        </authorList>
    </citation>
    <scope>NUCLEOTIDE SEQUENCE [LARGE SCALE GENOMIC DNA]</scope>
    <source>
        <strain evidence="2 3">DSM 45274</strain>
        <plasmid evidence="2">phiCmus45274</plasmid>
        <plasmid evidence="3">Plasmid phiCmus45274</plasmid>
    </source>
</reference>
<dbReference type="Proteomes" id="UP000035199">
    <property type="component" value="Chromosome"/>
</dbReference>
<dbReference type="Proteomes" id="UP000035199">
    <property type="component" value="Plasmid phiCmus45274"/>
</dbReference>
<keyword evidence="2" id="KW-0614">Plasmid</keyword>
<gene>
    <name evidence="1" type="ORF">CMUST_04510</name>
    <name evidence="2" type="ORF">CMUST_15710</name>
</gene>
<evidence type="ECO:0000313" key="2">
    <source>
        <dbReference type="EMBL" id="AKK07430.1"/>
    </source>
</evidence>
<sequence length="116" mass="12942">MERGLSLRNLGRSFTWADLRAFITHLPETSHVRRALDPAAARRAEWLRPEVQMLGVIADSYETWQLLRQGAPAESLPQVGVIRRILDADKASEDVPPVSRQLSAAEIRAAISARDT</sequence>
<dbReference type="PATRIC" id="fig|571915.4.peg.3372"/>